<keyword evidence="4" id="KW-1185">Reference proteome</keyword>
<reference evidence="3 4" key="1">
    <citation type="journal article" date="2017" name="Nat. Commun.">
        <title>Genome assembly with in vitro proximity ligation data and whole-genome triplication in lettuce.</title>
        <authorList>
            <person name="Reyes-Chin-Wo S."/>
            <person name="Wang Z."/>
            <person name="Yang X."/>
            <person name="Kozik A."/>
            <person name="Arikit S."/>
            <person name="Song C."/>
            <person name="Xia L."/>
            <person name="Froenicke L."/>
            <person name="Lavelle D.O."/>
            <person name="Truco M.J."/>
            <person name="Xia R."/>
            <person name="Zhu S."/>
            <person name="Xu C."/>
            <person name="Xu H."/>
            <person name="Xu X."/>
            <person name="Cox K."/>
            <person name="Korf I."/>
            <person name="Meyers B.C."/>
            <person name="Michelmore R.W."/>
        </authorList>
    </citation>
    <scope>NUCLEOTIDE SEQUENCE [LARGE SCALE GENOMIC DNA]</scope>
    <source>
        <strain evidence="4">cv. Salinas</strain>
        <tissue evidence="3">Seedlings</tissue>
    </source>
</reference>
<evidence type="ECO:0000313" key="4">
    <source>
        <dbReference type="Proteomes" id="UP000235145"/>
    </source>
</evidence>
<dbReference type="Pfam" id="PF05699">
    <property type="entry name" value="Dimer_Tnp_hAT"/>
    <property type="match status" value="1"/>
</dbReference>
<gene>
    <name evidence="3" type="ORF">LSAT_V11C400173720</name>
</gene>
<protein>
    <recommendedName>
        <fullName evidence="5">DUF659 domain-containing protein</fullName>
    </recommendedName>
</protein>
<feature type="domain" description="DUF659" evidence="1">
    <location>
        <begin position="18"/>
        <end position="132"/>
    </location>
</feature>
<dbReference type="InterPro" id="IPR012337">
    <property type="entry name" value="RNaseH-like_sf"/>
</dbReference>
<evidence type="ECO:0000313" key="3">
    <source>
        <dbReference type="EMBL" id="KAJ0208891.1"/>
    </source>
</evidence>
<evidence type="ECO:0000259" key="2">
    <source>
        <dbReference type="Pfam" id="PF05699"/>
    </source>
</evidence>
<dbReference type="EMBL" id="NBSK02000004">
    <property type="protein sequence ID" value="KAJ0208891.1"/>
    <property type="molecule type" value="Genomic_DNA"/>
</dbReference>
<dbReference type="PANTHER" id="PTHR32166">
    <property type="entry name" value="OSJNBA0013A04.12 PROTEIN"/>
    <property type="match status" value="1"/>
</dbReference>
<accession>A0A9R1VM93</accession>
<comment type="caution">
    <text evidence="3">The sequence shown here is derived from an EMBL/GenBank/DDBJ whole genome shotgun (WGS) entry which is preliminary data.</text>
</comment>
<dbReference type="SUPFAM" id="SSF53098">
    <property type="entry name" value="Ribonuclease H-like"/>
    <property type="match status" value="1"/>
</dbReference>
<dbReference type="PANTHER" id="PTHR32166:SF81">
    <property type="entry name" value="OS06G0658400 PROTEIN"/>
    <property type="match status" value="1"/>
</dbReference>
<dbReference type="GO" id="GO:0046983">
    <property type="term" value="F:protein dimerization activity"/>
    <property type="evidence" value="ECO:0007669"/>
    <property type="project" value="InterPro"/>
</dbReference>
<name>A0A9R1VM93_LACSA</name>
<evidence type="ECO:0008006" key="5">
    <source>
        <dbReference type="Google" id="ProtNLM"/>
    </source>
</evidence>
<dbReference type="InterPro" id="IPR007021">
    <property type="entry name" value="DUF659"/>
</dbReference>
<dbReference type="Proteomes" id="UP000235145">
    <property type="component" value="Unassembled WGS sequence"/>
</dbReference>
<sequence length="473" mass="54715">MHLRCSRERGAPEGYKPPSYEKARTSLFDQCVREVGKELDPVKDTWLTQGVSVISDGWWNVKSEPLINVIAQNSRGATFMYAEAFLGIEKTVLEIAKFLRQAIEEIGPSSVIQVVTDNAANCKAAGREIQKTWRSNLNGWPIHITEGRVAQTRFASRYILLKRLIECREALATTIVVNSWREWVNKADEHSRVLANKVADTIKDEDFCDDIAHILAITKPIFYIVKFCDGEGPKMAEIYERMDNMMGQIKEAMTMREFFLKFSMYYNKVEEIVLERWDKMTIALHCLGFALNPKYYDKHYLARLALGGMKRNPPNEDREVIIGVLKAFEKFSKSEEEEKQLREQFATFHMKKEIYSLAGTQADAMTMDTIDWWATYGAETSDLADVAKRVLSQSISSSSTERNWSIYSHIHSIKRNRLNDPRADKLVRTQQKWDINPESDHIECSSARLEEMVWENLDDERVENERGKRQRIN</sequence>
<dbReference type="Pfam" id="PF04937">
    <property type="entry name" value="DUF659"/>
    <property type="match status" value="1"/>
</dbReference>
<evidence type="ECO:0000259" key="1">
    <source>
        <dbReference type="Pfam" id="PF04937"/>
    </source>
</evidence>
<proteinExistence type="predicted"/>
<dbReference type="AlphaFoldDB" id="A0A9R1VM93"/>
<organism evidence="3 4">
    <name type="scientific">Lactuca sativa</name>
    <name type="common">Garden lettuce</name>
    <dbReference type="NCBI Taxonomy" id="4236"/>
    <lineage>
        <taxon>Eukaryota</taxon>
        <taxon>Viridiplantae</taxon>
        <taxon>Streptophyta</taxon>
        <taxon>Embryophyta</taxon>
        <taxon>Tracheophyta</taxon>
        <taxon>Spermatophyta</taxon>
        <taxon>Magnoliopsida</taxon>
        <taxon>eudicotyledons</taxon>
        <taxon>Gunneridae</taxon>
        <taxon>Pentapetalae</taxon>
        <taxon>asterids</taxon>
        <taxon>campanulids</taxon>
        <taxon>Asterales</taxon>
        <taxon>Asteraceae</taxon>
        <taxon>Cichorioideae</taxon>
        <taxon>Cichorieae</taxon>
        <taxon>Lactucinae</taxon>
        <taxon>Lactuca</taxon>
    </lineage>
</organism>
<dbReference type="InterPro" id="IPR008906">
    <property type="entry name" value="HATC_C_dom"/>
</dbReference>
<feature type="domain" description="HAT C-terminal dimerisation" evidence="2">
    <location>
        <begin position="365"/>
        <end position="431"/>
    </location>
</feature>